<name>A0A1I7XUE9_HETBA</name>
<keyword evidence="1" id="KW-0175">Coiled coil</keyword>
<sequence>MVSVFTYFYMICLQSNSGYKMVSDGNYGRSHSPDLRQMRLDAEMARQRREIERDLSKLEKMVNCMMLKLY</sequence>
<organism evidence="2 3">
    <name type="scientific">Heterorhabditis bacteriophora</name>
    <name type="common">Entomopathogenic nematode worm</name>
    <dbReference type="NCBI Taxonomy" id="37862"/>
    <lineage>
        <taxon>Eukaryota</taxon>
        <taxon>Metazoa</taxon>
        <taxon>Ecdysozoa</taxon>
        <taxon>Nematoda</taxon>
        <taxon>Chromadorea</taxon>
        <taxon>Rhabditida</taxon>
        <taxon>Rhabditina</taxon>
        <taxon>Rhabditomorpha</taxon>
        <taxon>Strongyloidea</taxon>
        <taxon>Heterorhabditidae</taxon>
        <taxon>Heterorhabditis</taxon>
    </lineage>
</organism>
<reference evidence="3" key="1">
    <citation type="submission" date="2016-11" db="UniProtKB">
        <authorList>
            <consortium name="WormBaseParasite"/>
        </authorList>
    </citation>
    <scope>IDENTIFICATION</scope>
</reference>
<evidence type="ECO:0000313" key="3">
    <source>
        <dbReference type="WBParaSite" id="Hba_20972"/>
    </source>
</evidence>
<proteinExistence type="predicted"/>
<protein>
    <submittedName>
        <fullName evidence="3">Secreted protein</fullName>
    </submittedName>
</protein>
<dbReference type="AlphaFoldDB" id="A0A1I7XUE9"/>
<accession>A0A1I7XUE9</accession>
<feature type="coiled-coil region" evidence="1">
    <location>
        <begin position="41"/>
        <end position="68"/>
    </location>
</feature>
<evidence type="ECO:0000313" key="2">
    <source>
        <dbReference type="Proteomes" id="UP000095283"/>
    </source>
</evidence>
<evidence type="ECO:0000256" key="1">
    <source>
        <dbReference type="SAM" id="Coils"/>
    </source>
</evidence>
<keyword evidence="2" id="KW-1185">Reference proteome</keyword>
<dbReference type="WBParaSite" id="Hba_20972">
    <property type="protein sequence ID" value="Hba_20972"/>
    <property type="gene ID" value="Hba_20972"/>
</dbReference>
<dbReference type="Proteomes" id="UP000095283">
    <property type="component" value="Unplaced"/>
</dbReference>